<dbReference type="STRING" id="590646.G3B473"/>
<dbReference type="InterPro" id="IPR036236">
    <property type="entry name" value="Znf_C2H2_sf"/>
</dbReference>
<feature type="region of interest" description="Disordered" evidence="10">
    <location>
        <begin position="251"/>
        <end position="290"/>
    </location>
</feature>
<keyword evidence="2" id="KW-0479">Metal-binding</keyword>
<dbReference type="GO" id="GO:0005667">
    <property type="term" value="C:transcription regulator complex"/>
    <property type="evidence" value="ECO:0007669"/>
    <property type="project" value="TreeGrafter"/>
</dbReference>
<feature type="domain" description="C2H2-type" evidence="11">
    <location>
        <begin position="462"/>
        <end position="489"/>
    </location>
</feature>
<keyword evidence="13" id="KW-1185">Reference proteome</keyword>
<dbReference type="HOGENOM" id="CLU_022817_0_0_1"/>
<evidence type="ECO:0000256" key="3">
    <source>
        <dbReference type="ARBA" id="ARBA00022737"/>
    </source>
</evidence>
<dbReference type="SMART" id="SM00355">
    <property type="entry name" value="ZnF_C2H2"/>
    <property type="match status" value="2"/>
</dbReference>
<dbReference type="GO" id="GO:0045944">
    <property type="term" value="P:positive regulation of transcription by RNA polymerase II"/>
    <property type="evidence" value="ECO:0007669"/>
    <property type="project" value="UniProtKB-ARBA"/>
</dbReference>
<accession>G3B473</accession>
<dbReference type="GeneID" id="18247139"/>
<protein>
    <recommendedName>
        <fullName evidence="11">C2H2-type domain-containing protein</fullName>
    </recommendedName>
</protein>
<dbReference type="Gene3D" id="3.30.160.60">
    <property type="entry name" value="Classic Zinc Finger"/>
    <property type="match status" value="2"/>
</dbReference>
<gene>
    <name evidence="12" type="ORF">CANTEDRAFT_113833</name>
</gene>
<dbReference type="Pfam" id="PF00096">
    <property type="entry name" value="zf-C2H2"/>
    <property type="match status" value="2"/>
</dbReference>
<dbReference type="PANTHER" id="PTHR14003:SF19">
    <property type="entry name" value="YY2 TRANSCRIPTION FACTOR"/>
    <property type="match status" value="1"/>
</dbReference>
<evidence type="ECO:0000256" key="4">
    <source>
        <dbReference type="ARBA" id="ARBA00022771"/>
    </source>
</evidence>
<comment type="subcellular location">
    <subcellularLocation>
        <location evidence="1">Nucleus</location>
    </subcellularLocation>
</comment>
<feature type="compositionally biased region" description="Basic and acidic residues" evidence="10">
    <location>
        <begin position="151"/>
        <end position="160"/>
    </location>
</feature>
<evidence type="ECO:0000313" key="13">
    <source>
        <dbReference type="Proteomes" id="UP000000707"/>
    </source>
</evidence>
<dbReference type="GO" id="GO:0008270">
    <property type="term" value="F:zinc ion binding"/>
    <property type="evidence" value="ECO:0007669"/>
    <property type="project" value="UniProtKB-KW"/>
</dbReference>
<feature type="compositionally biased region" description="Polar residues" evidence="10">
    <location>
        <begin position="281"/>
        <end position="290"/>
    </location>
</feature>
<evidence type="ECO:0000256" key="7">
    <source>
        <dbReference type="ARBA" id="ARBA00023163"/>
    </source>
</evidence>
<dbReference type="PROSITE" id="PS00028">
    <property type="entry name" value="ZINC_FINGER_C2H2_1"/>
    <property type="match status" value="2"/>
</dbReference>
<dbReference type="AlphaFoldDB" id="G3B473"/>
<reference evidence="12 13" key="1">
    <citation type="journal article" date="2011" name="Proc. Natl. Acad. Sci. U.S.A.">
        <title>Comparative genomics of xylose-fermenting fungi for enhanced biofuel production.</title>
        <authorList>
            <person name="Wohlbach D.J."/>
            <person name="Kuo A."/>
            <person name="Sato T.K."/>
            <person name="Potts K.M."/>
            <person name="Salamov A.A."/>
            <person name="LaButti K.M."/>
            <person name="Sun H."/>
            <person name="Clum A."/>
            <person name="Pangilinan J.L."/>
            <person name="Lindquist E.A."/>
            <person name="Lucas S."/>
            <person name="Lapidus A."/>
            <person name="Jin M."/>
            <person name="Gunawan C."/>
            <person name="Balan V."/>
            <person name="Dale B.E."/>
            <person name="Jeffries T.W."/>
            <person name="Zinkel R."/>
            <person name="Barry K.W."/>
            <person name="Grigoriev I.V."/>
            <person name="Gasch A.P."/>
        </authorList>
    </citation>
    <scope>NUCLEOTIDE SEQUENCE [LARGE SCALE GENOMIC DNA]</scope>
    <source>
        <strain evidence="13">ATCC 10573 / BCRC 21748 / CBS 615 / JCM 9827 / NBRC 10315 / NRRL Y-1498 / VKM Y-70</strain>
    </source>
</reference>
<dbReference type="GO" id="GO:0000978">
    <property type="term" value="F:RNA polymerase II cis-regulatory region sequence-specific DNA binding"/>
    <property type="evidence" value="ECO:0007669"/>
    <property type="project" value="TreeGrafter"/>
</dbReference>
<proteinExistence type="predicted"/>
<dbReference type="GO" id="GO:0000981">
    <property type="term" value="F:DNA-binding transcription factor activity, RNA polymerase II-specific"/>
    <property type="evidence" value="ECO:0007669"/>
    <property type="project" value="TreeGrafter"/>
</dbReference>
<feature type="domain" description="C2H2-type" evidence="11">
    <location>
        <begin position="488"/>
        <end position="518"/>
    </location>
</feature>
<feature type="region of interest" description="Disordered" evidence="10">
    <location>
        <begin position="52"/>
        <end position="76"/>
    </location>
</feature>
<evidence type="ECO:0000256" key="6">
    <source>
        <dbReference type="ARBA" id="ARBA00023015"/>
    </source>
</evidence>
<dbReference type="OrthoDB" id="3437960at2759"/>
<evidence type="ECO:0000256" key="10">
    <source>
        <dbReference type="SAM" id="MobiDB-lite"/>
    </source>
</evidence>
<dbReference type="InterPro" id="IPR013087">
    <property type="entry name" value="Znf_C2H2_type"/>
</dbReference>
<evidence type="ECO:0000256" key="5">
    <source>
        <dbReference type="ARBA" id="ARBA00022833"/>
    </source>
</evidence>
<feature type="region of interest" description="Disordered" evidence="10">
    <location>
        <begin position="144"/>
        <end position="192"/>
    </location>
</feature>
<dbReference type="KEGG" id="cten:18247139"/>
<dbReference type="GO" id="GO:0005634">
    <property type="term" value="C:nucleus"/>
    <property type="evidence" value="ECO:0007669"/>
    <property type="project" value="UniProtKB-SubCell"/>
</dbReference>
<keyword evidence="5" id="KW-0862">Zinc</keyword>
<organism evidence="13">
    <name type="scientific">Candida tenuis (strain ATCC 10573 / BCRC 21748 / CBS 615 / JCM 9827 / NBRC 10315 / NRRL Y-1498 / VKM Y-70)</name>
    <name type="common">Yeast</name>
    <name type="synonym">Yamadazyma tenuis</name>
    <dbReference type="NCBI Taxonomy" id="590646"/>
    <lineage>
        <taxon>Eukaryota</taxon>
        <taxon>Fungi</taxon>
        <taxon>Dikarya</taxon>
        <taxon>Ascomycota</taxon>
        <taxon>Saccharomycotina</taxon>
        <taxon>Pichiomycetes</taxon>
        <taxon>Debaryomycetaceae</taxon>
        <taxon>Yamadazyma</taxon>
    </lineage>
</organism>
<evidence type="ECO:0000256" key="2">
    <source>
        <dbReference type="ARBA" id="ARBA00022723"/>
    </source>
</evidence>
<keyword evidence="8" id="KW-0539">Nucleus</keyword>
<keyword evidence="6" id="KW-0805">Transcription regulation</keyword>
<keyword evidence="7" id="KW-0804">Transcription</keyword>
<dbReference type="Proteomes" id="UP000000707">
    <property type="component" value="Unassembled WGS sequence"/>
</dbReference>
<name>G3B473_CANTC</name>
<dbReference type="SUPFAM" id="SSF57667">
    <property type="entry name" value="beta-beta-alpha zinc fingers"/>
    <property type="match status" value="1"/>
</dbReference>
<dbReference type="FunFam" id="3.30.160.60:FF:001752">
    <property type="entry name" value="Transcriptional factor SWI5"/>
    <property type="match status" value="1"/>
</dbReference>
<dbReference type="PANTHER" id="PTHR14003">
    <property type="entry name" value="TRANSCRIPTIONAL REPRESSOR PROTEIN YY"/>
    <property type="match status" value="1"/>
</dbReference>
<feature type="region of interest" description="Disordered" evidence="10">
    <location>
        <begin position="514"/>
        <end position="542"/>
    </location>
</feature>
<dbReference type="PROSITE" id="PS50157">
    <property type="entry name" value="ZINC_FINGER_C2H2_2"/>
    <property type="match status" value="3"/>
</dbReference>
<feature type="domain" description="C2H2-type" evidence="11">
    <location>
        <begin position="432"/>
        <end position="461"/>
    </location>
</feature>
<evidence type="ECO:0000259" key="11">
    <source>
        <dbReference type="PROSITE" id="PS50157"/>
    </source>
</evidence>
<keyword evidence="4 9" id="KW-0863">Zinc-finger</keyword>
<dbReference type="eggNOG" id="KOG1721">
    <property type="taxonomic scope" value="Eukaryota"/>
</dbReference>
<evidence type="ECO:0000256" key="8">
    <source>
        <dbReference type="ARBA" id="ARBA00023242"/>
    </source>
</evidence>
<evidence type="ECO:0000256" key="9">
    <source>
        <dbReference type="PROSITE-ProRule" id="PRU00042"/>
    </source>
</evidence>
<evidence type="ECO:0000256" key="1">
    <source>
        <dbReference type="ARBA" id="ARBA00004123"/>
    </source>
</evidence>
<keyword evidence="3" id="KW-0677">Repeat</keyword>
<dbReference type="EMBL" id="GL996521">
    <property type="protein sequence ID" value="EGV63792.1"/>
    <property type="molecule type" value="Genomic_DNA"/>
</dbReference>
<dbReference type="GO" id="GO:0000785">
    <property type="term" value="C:chromatin"/>
    <property type="evidence" value="ECO:0007669"/>
    <property type="project" value="TreeGrafter"/>
</dbReference>
<sequence>MEQFSNWVDIPNSSELIKNQDLDQYLEGINPDIDDLLNQTLLGIQDLDVPTGFPNDLPQHSSPKRIESNHHHSAGNSFHFHQARHSRKISGTAIFGFENHTRELSIELKNDDKSISPVQLVRMASTSAMSSPLRKSISAKPVNVLIEEEDPKPSSKKSSDDYLVPNNNPNSYKFPPSPDTSDNDRRSMNPGNMYSAKYLQELSRLNHSQPEQVYVDDIEPLLEEDDKAHMKYVPIPVQDPSPRKKQAFNANANTYLPPPSPPRLTNDSPDQSSPSPRPFTRESSPVNLNGNLNSSPAVSYFYNPQFFSDDNYFNDGYSSPINSQSLSSSPLKADYYSSPLRNVPVNTSENIDVNETITQLTPLKPSQTPMTPSRNKIMLEWSPIVSPSVKNNRDVRNAIKQSSPKRRIKKTSLLPPGELDRYFDGPDSNKTFTCTYKNCGKRFTRRYNVRSHIQTHLSDRPFPCMYCPKKFVRQHDLNRHVKGHLEARHCRCPCGKEFTRIDAMKKHRLRNICSGRIPPDQADSLRSPERQDDSPLDDYSSPARIVESNENEITNNLLQNLNDIPAL</sequence>
<evidence type="ECO:0000313" key="12">
    <source>
        <dbReference type="EMBL" id="EGV63792.1"/>
    </source>
</evidence>